<accession>U4LKR4</accession>
<proteinExistence type="predicted"/>
<protein>
    <submittedName>
        <fullName evidence="1">Uncharacterized protein</fullName>
    </submittedName>
</protein>
<sequence length="134" mass="15387">MASTRRNRGISYADASIVQHHRYCNTSAGGPIYRKIRDAYPEDTETARSSVAAERAILRLALISILNLEFVGAEYEGRLLPLRIVVDFGHHEIFIMRAVRLVNMYETPDAIKSLYEQFQIGAQSYLNPQRWRKT</sequence>
<keyword evidence="2" id="KW-1185">Reference proteome</keyword>
<dbReference type="Proteomes" id="UP000018144">
    <property type="component" value="Unassembled WGS sequence"/>
</dbReference>
<name>U4LKR4_PYROM</name>
<dbReference type="EMBL" id="HF935791">
    <property type="protein sequence ID" value="CCX13261.1"/>
    <property type="molecule type" value="Genomic_DNA"/>
</dbReference>
<evidence type="ECO:0000313" key="2">
    <source>
        <dbReference type="Proteomes" id="UP000018144"/>
    </source>
</evidence>
<reference evidence="1 2" key="1">
    <citation type="journal article" date="2013" name="PLoS Genet.">
        <title>The genome and development-dependent transcriptomes of Pyronema confluens: a window into fungal evolution.</title>
        <authorList>
            <person name="Traeger S."/>
            <person name="Altegoer F."/>
            <person name="Freitag M."/>
            <person name="Gabaldon T."/>
            <person name="Kempken F."/>
            <person name="Kumar A."/>
            <person name="Marcet-Houben M."/>
            <person name="Poggeler S."/>
            <person name="Stajich J.E."/>
            <person name="Nowrousian M."/>
        </authorList>
    </citation>
    <scope>NUCLEOTIDE SEQUENCE [LARGE SCALE GENOMIC DNA]</scope>
    <source>
        <strain evidence="2">CBS 100304</strain>
        <tissue evidence="1">Vegetative mycelium</tissue>
    </source>
</reference>
<evidence type="ECO:0000313" key="1">
    <source>
        <dbReference type="EMBL" id="CCX13261.1"/>
    </source>
</evidence>
<gene>
    <name evidence="1" type="ORF">PCON_12854</name>
</gene>
<organism evidence="1 2">
    <name type="scientific">Pyronema omphalodes (strain CBS 100304)</name>
    <name type="common">Pyronema confluens</name>
    <dbReference type="NCBI Taxonomy" id="1076935"/>
    <lineage>
        <taxon>Eukaryota</taxon>
        <taxon>Fungi</taxon>
        <taxon>Dikarya</taxon>
        <taxon>Ascomycota</taxon>
        <taxon>Pezizomycotina</taxon>
        <taxon>Pezizomycetes</taxon>
        <taxon>Pezizales</taxon>
        <taxon>Pyronemataceae</taxon>
        <taxon>Pyronema</taxon>
    </lineage>
</organism>
<dbReference type="AlphaFoldDB" id="U4LKR4"/>